<dbReference type="InterPro" id="IPR006196">
    <property type="entry name" value="RNA-binding_domain_S1_IF1"/>
</dbReference>
<dbReference type="PROSITE" id="PS50832">
    <property type="entry name" value="S1_IF1_TYPE"/>
    <property type="match status" value="1"/>
</dbReference>
<dbReference type="AlphaFoldDB" id="A0A6C0L6T4"/>
<dbReference type="PANTHER" id="PTHR21668">
    <property type="entry name" value="EIF-1A"/>
    <property type="match status" value="1"/>
</dbReference>
<proteinExistence type="predicted"/>
<evidence type="ECO:0000256" key="1">
    <source>
        <dbReference type="SAM" id="MobiDB-lite"/>
    </source>
</evidence>
<dbReference type="Gene3D" id="2.40.50.140">
    <property type="entry name" value="Nucleic acid-binding proteins"/>
    <property type="match status" value="1"/>
</dbReference>
<accession>A0A6C0L6T4</accession>
<feature type="region of interest" description="Disordered" evidence="1">
    <location>
        <begin position="1"/>
        <end position="21"/>
    </location>
</feature>
<evidence type="ECO:0000259" key="2">
    <source>
        <dbReference type="PROSITE" id="PS50832"/>
    </source>
</evidence>
<dbReference type="GO" id="GO:0003743">
    <property type="term" value="F:translation initiation factor activity"/>
    <property type="evidence" value="ECO:0007669"/>
    <property type="project" value="InterPro"/>
</dbReference>
<dbReference type="InterPro" id="IPR001253">
    <property type="entry name" value="TIF_eIF-1A"/>
</dbReference>
<dbReference type="SMART" id="SM00652">
    <property type="entry name" value="eIF1a"/>
    <property type="match status" value="1"/>
</dbReference>
<organism evidence="3">
    <name type="scientific">viral metagenome</name>
    <dbReference type="NCBI Taxonomy" id="1070528"/>
    <lineage>
        <taxon>unclassified sequences</taxon>
        <taxon>metagenomes</taxon>
        <taxon>organismal metagenomes</taxon>
    </lineage>
</organism>
<name>A0A6C0L6T4_9ZZZZ</name>
<reference evidence="3" key="1">
    <citation type="journal article" date="2020" name="Nature">
        <title>Giant virus diversity and host interactions through global metagenomics.</title>
        <authorList>
            <person name="Schulz F."/>
            <person name="Roux S."/>
            <person name="Paez-Espino D."/>
            <person name="Jungbluth S."/>
            <person name="Walsh D.A."/>
            <person name="Denef V.J."/>
            <person name="McMahon K.D."/>
            <person name="Konstantinidis K.T."/>
            <person name="Eloe-Fadrosh E.A."/>
            <person name="Kyrpides N.C."/>
            <person name="Woyke T."/>
        </authorList>
    </citation>
    <scope>NUCLEOTIDE SEQUENCE</scope>
    <source>
        <strain evidence="3">GVMAG-M-3300027759-42</strain>
    </source>
</reference>
<dbReference type="InterPro" id="IPR012340">
    <property type="entry name" value="NA-bd_OB-fold"/>
</dbReference>
<evidence type="ECO:0000313" key="3">
    <source>
        <dbReference type="EMBL" id="QHU26659.1"/>
    </source>
</evidence>
<feature type="domain" description="S1-like" evidence="2">
    <location>
        <begin position="24"/>
        <end position="103"/>
    </location>
</feature>
<sequence>MVKNTTGGTGAKSLARKHQSSSNQRLRLPECELEQFACVTKMLGNGMCEIYTNSNVRLIGHIRNAFRGKNKRNNMITPQSIVLVGLHEWEKIPKNCNIMVIYDQNQIEQLKSIPSVKIDHVLNLQLSATTFQSSKKTQRDFDFVEEKEPEIAPQNVPAHPIDFEMTTENEVNIDDI</sequence>
<dbReference type="GO" id="GO:0003723">
    <property type="term" value="F:RNA binding"/>
    <property type="evidence" value="ECO:0007669"/>
    <property type="project" value="InterPro"/>
</dbReference>
<protein>
    <recommendedName>
        <fullName evidence="2">S1-like domain-containing protein</fullName>
    </recommendedName>
</protein>
<dbReference type="EMBL" id="MN740443">
    <property type="protein sequence ID" value="QHU26659.1"/>
    <property type="molecule type" value="Genomic_DNA"/>
</dbReference>
<dbReference type="SUPFAM" id="SSF50249">
    <property type="entry name" value="Nucleic acid-binding proteins"/>
    <property type="match status" value="1"/>
</dbReference>